<dbReference type="Proteomes" id="UP000225605">
    <property type="component" value="Unassembled WGS sequence"/>
</dbReference>
<dbReference type="Pfam" id="PF01381">
    <property type="entry name" value="HTH_3"/>
    <property type="match status" value="1"/>
</dbReference>
<keyword evidence="8" id="KW-1185">Reference proteome</keyword>
<protein>
    <submittedName>
        <fullName evidence="6">Peptidase S24-like protein</fullName>
    </submittedName>
    <submittedName>
        <fullName evidence="5">Repressor of flagellae, MrxJ</fullName>
    </submittedName>
</protein>
<organism evidence="5 7">
    <name type="scientific">Xenorhabdus ehlersii</name>
    <dbReference type="NCBI Taxonomy" id="290111"/>
    <lineage>
        <taxon>Bacteria</taxon>
        <taxon>Pseudomonadati</taxon>
        <taxon>Pseudomonadota</taxon>
        <taxon>Gammaproteobacteria</taxon>
        <taxon>Enterobacterales</taxon>
        <taxon>Morganellaceae</taxon>
        <taxon>Xenorhabdus</taxon>
    </lineage>
</organism>
<dbReference type="PROSITE" id="PS50943">
    <property type="entry name" value="HTH_CROC1"/>
    <property type="match status" value="1"/>
</dbReference>
<keyword evidence="1" id="KW-0805">Transcription regulation</keyword>
<keyword evidence="5" id="KW-0969">Cilium</keyword>
<keyword evidence="5" id="KW-0282">Flagellum</keyword>
<evidence type="ECO:0000313" key="6">
    <source>
        <dbReference type="EMBL" id="RKE90588.1"/>
    </source>
</evidence>
<feature type="domain" description="HTH cro/C1-type" evidence="4">
    <location>
        <begin position="11"/>
        <end position="65"/>
    </location>
</feature>
<keyword evidence="2" id="KW-0238">DNA-binding</keyword>
<dbReference type="Gene3D" id="1.10.260.40">
    <property type="entry name" value="lambda repressor-like DNA-binding domains"/>
    <property type="match status" value="1"/>
</dbReference>
<dbReference type="InterPro" id="IPR010982">
    <property type="entry name" value="Lambda_DNA-bd_dom_sf"/>
</dbReference>
<evidence type="ECO:0000256" key="3">
    <source>
        <dbReference type="ARBA" id="ARBA00023163"/>
    </source>
</evidence>
<dbReference type="Gene3D" id="2.10.109.10">
    <property type="entry name" value="Umud Fragment, subunit A"/>
    <property type="match status" value="1"/>
</dbReference>
<dbReference type="AlphaFoldDB" id="A0A2D0IKD4"/>
<dbReference type="InterPro" id="IPR001387">
    <property type="entry name" value="Cro/C1-type_HTH"/>
</dbReference>
<gene>
    <name evidence="6" type="ORF">BDE27_2466</name>
    <name evidence="5" type="ORF">Xehl_03848</name>
</gene>
<dbReference type="CDD" id="cd00093">
    <property type="entry name" value="HTH_XRE"/>
    <property type="match status" value="1"/>
</dbReference>
<reference evidence="5 7" key="1">
    <citation type="journal article" date="2017" name="Nat. Microbiol.">
        <title>Natural product diversity associated with the nematode symbionts Photorhabdus and Xenorhabdus.</title>
        <authorList>
            <person name="Tobias N.J."/>
            <person name="Wolff H."/>
            <person name="Djahanschiri B."/>
            <person name="Grundmann F."/>
            <person name="Kronenwerth M."/>
            <person name="Shi Y.M."/>
            <person name="Simonyi S."/>
            <person name="Grun P."/>
            <person name="Shapiro-Ilan D."/>
            <person name="Pidot S.J."/>
            <person name="Stinear T.P."/>
            <person name="Ebersberger I."/>
            <person name="Bode H.B."/>
        </authorList>
    </citation>
    <scope>NUCLEOTIDE SEQUENCE [LARGE SCALE GENOMIC DNA]</scope>
    <source>
        <strain evidence="5 7">DSM 16337</strain>
    </source>
</reference>
<comment type="caution">
    <text evidence="5">The sequence shown here is derived from an EMBL/GenBank/DDBJ whole genome shotgun (WGS) entry which is preliminary data.</text>
</comment>
<evidence type="ECO:0000313" key="7">
    <source>
        <dbReference type="Proteomes" id="UP000225605"/>
    </source>
</evidence>
<dbReference type="EMBL" id="NIBT01000033">
    <property type="protein sequence ID" value="PHM22244.1"/>
    <property type="molecule type" value="Genomic_DNA"/>
</dbReference>
<dbReference type="SUPFAM" id="SSF47413">
    <property type="entry name" value="lambda repressor-like DNA-binding domains"/>
    <property type="match status" value="1"/>
</dbReference>
<name>A0A2D0IKD4_9GAMM</name>
<dbReference type="OrthoDB" id="6630000at2"/>
<evidence type="ECO:0000256" key="2">
    <source>
        <dbReference type="ARBA" id="ARBA00023125"/>
    </source>
</evidence>
<dbReference type="Pfam" id="PF00717">
    <property type="entry name" value="Peptidase_S24"/>
    <property type="match status" value="1"/>
</dbReference>
<reference evidence="6 8" key="2">
    <citation type="submission" date="2018-09" db="EMBL/GenBank/DDBJ databases">
        <title>Genomic Encyclopedia of Archaeal and Bacterial Type Strains, Phase II (KMG-II): from individual species to whole genera.</title>
        <authorList>
            <person name="Goeker M."/>
        </authorList>
    </citation>
    <scope>NUCLEOTIDE SEQUENCE [LARGE SCALE GENOMIC DNA]</scope>
    <source>
        <strain evidence="6 8">DSM 16337</strain>
    </source>
</reference>
<dbReference type="InterPro" id="IPR039418">
    <property type="entry name" value="LexA-like"/>
</dbReference>
<dbReference type="InterPro" id="IPR015927">
    <property type="entry name" value="Peptidase_S24_S26A/B/C"/>
</dbReference>
<dbReference type="Proteomes" id="UP000283568">
    <property type="component" value="Unassembled WGS sequence"/>
</dbReference>
<keyword evidence="3" id="KW-0804">Transcription</keyword>
<dbReference type="EMBL" id="RAQI01000003">
    <property type="protein sequence ID" value="RKE90588.1"/>
    <property type="molecule type" value="Genomic_DNA"/>
</dbReference>
<sequence>MKINDNFKTRISMARQAANLTQGELADKVGVVRRQIAAYEAGDSKPRDNVLTNLAAALGTSREWLAIGVGDEPDLGNIRKTVTTHEIPVMEYYSDVFSTIGFTASVTGIGHGSVLAPPNASSDCFAVKISGDSMESESGLSFPEGTVVIFDRNLAAQNGDFVFTFSMTNGDSMVRQIFFDQGKWFLRPLNSSYEVIPFNRKSLEVLGIAVQSQFDIHSKRDSLPIHITKKDSHLKEMDKKLSSIHSMLEQLLNKKAP</sequence>
<dbReference type="SMART" id="SM00530">
    <property type="entry name" value="HTH_XRE"/>
    <property type="match status" value="1"/>
</dbReference>
<evidence type="ECO:0000256" key="1">
    <source>
        <dbReference type="ARBA" id="ARBA00023015"/>
    </source>
</evidence>
<dbReference type="PANTHER" id="PTHR40661:SF3">
    <property type="entry name" value="FELS-1 PROPHAGE TRANSCRIPTIONAL REGULATOR"/>
    <property type="match status" value="1"/>
</dbReference>
<dbReference type="GO" id="GO:0003677">
    <property type="term" value="F:DNA binding"/>
    <property type="evidence" value="ECO:0007669"/>
    <property type="project" value="UniProtKB-KW"/>
</dbReference>
<evidence type="ECO:0000313" key="8">
    <source>
        <dbReference type="Proteomes" id="UP000283568"/>
    </source>
</evidence>
<dbReference type="PANTHER" id="PTHR40661">
    <property type="match status" value="1"/>
</dbReference>
<evidence type="ECO:0000259" key="4">
    <source>
        <dbReference type="PROSITE" id="PS50943"/>
    </source>
</evidence>
<dbReference type="RefSeq" id="WP_099133973.1">
    <property type="nucleotide sequence ID" value="NZ_CAWNOJ010000046.1"/>
</dbReference>
<proteinExistence type="predicted"/>
<evidence type="ECO:0000313" key="5">
    <source>
        <dbReference type="EMBL" id="PHM22244.1"/>
    </source>
</evidence>
<accession>A0A2D0IKD4</accession>
<dbReference type="SUPFAM" id="SSF51306">
    <property type="entry name" value="LexA/Signal peptidase"/>
    <property type="match status" value="1"/>
</dbReference>
<dbReference type="InterPro" id="IPR036286">
    <property type="entry name" value="LexA/Signal_pep-like_sf"/>
</dbReference>
<keyword evidence="5" id="KW-0966">Cell projection</keyword>
<dbReference type="CDD" id="cd06529">
    <property type="entry name" value="S24_LexA-like"/>
    <property type="match status" value="1"/>
</dbReference>